<dbReference type="GO" id="GO:0008395">
    <property type="term" value="F:steroid hydroxylase activity"/>
    <property type="evidence" value="ECO:0007669"/>
    <property type="project" value="TreeGrafter"/>
</dbReference>
<proteinExistence type="inferred from homology"/>
<dbReference type="PRINTS" id="PR00465">
    <property type="entry name" value="EP450IV"/>
</dbReference>
<dbReference type="InterPro" id="IPR001128">
    <property type="entry name" value="Cyt_P450"/>
</dbReference>
<dbReference type="InterPro" id="IPR036396">
    <property type="entry name" value="Cyt_P450_sf"/>
</dbReference>
<keyword evidence="4" id="KW-0408">Iron</keyword>
<dbReference type="Proteomes" id="UP000694565">
    <property type="component" value="Unplaced"/>
</dbReference>
<evidence type="ECO:0000256" key="5">
    <source>
        <dbReference type="ARBA" id="ARBA00023221"/>
    </source>
</evidence>
<dbReference type="GO" id="GO:0005506">
    <property type="term" value="F:iron ion binding"/>
    <property type="evidence" value="ECO:0007669"/>
    <property type="project" value="InterPro"/>
</dbReference>
<reference evidence="6" key="2">
    <citation type="submission" date="2025-09" db="UniProtKB">
        <authorList>
            <consortium name="Ensembl"/>
        </authorList>
    </citation>
    <scope>IDENTIFICATION</scope>
</reference>
<dbReference type="GO" id="GO:0016705">
    <property type="term" value="F:oxidoreductase activity, acting on paired donors, with incorporation or reduction of molecular oxygen"/>
    <property type="evidence" value="ECO:0007669"/>
    <property type="project" value="InterPro"/>
</dbReference>
<dbReference type="Gene3D" id="1.10.630.10">
    <property type="entry name" value="Cytochrome P450"/>
    <property type="match status" value="1"/>
</dbReference>
<dbReference type="SUPFAM" id="SSF48264">
    <property type="entry name" value="Cytochrome P450"/>
    <property type="match status" value="1"/>
</dbReference>
<organism evidence="6 7">
    <name type="scientific">Cyclopterus lumpus</name>
    <name type="common">Lumpsucker</name>
    <dbReference type="NCBI Taxonomy" id="8103"/>
    <lineage>
        <taxon>Eukaryota</taxon>
        <taxon>Metazoa</taxon>
        <taxon>Chordata</taxon>
        <taxon>Craniata</taxon>
        <taxon>Vertebrata</taxon>
        <taxon>Euteleostomi</taxon>
        <taxon>Actinopterygii</taxon>
        <taxon>Neopterygii</taxon>
        <taxon>Teleostei</taxon>
        <taxon>Neoteleostei</taxon>
        <taxon>Acanthomorphata</taxon>
        <taxon>Eupercaria</taxon>
        <taxon>Perciformes</taxon>
        <taxon>Cottioidei</taxon>
        <taxon>Cottales</taxon>
        <taxon>Cyclopteridae</taxon>
        <taxon>Cyclopterus</taxon>
    </lineage>
</organism>
<keyword evidence="7" id="KW-1185">Reference proteome</keyword>
<keyword evidence="2" id="KW-0349">Heme</keyword>
<dbReference type="AlphaFoldDB" id="A0A8C2ZT01"/>
<dbReference type="InterPro" id="IPR050529">
    <property type="entry name" value="CYP450_sterol_14alpha_dmase"/>
</dbReference>
<accession>A0A8C2ZT01</accession>
<dbReference type="Pfam" id="PF00067">
    <property type="entry name" value="p450"/>
    <property type="match status" value="1"/>
</dbReference>
<evidence type="ECO:0000256" key="3">
    <source>
        <dbReference type="ARBA" id="ARBA00022723"/>
    </source>
</evidence>
<dbReference type="GeneTree" id="ENSGT00940000153141"/>
<dbReference type="GO" id="GO:0042632">
    <property type="term" value="P:cholesterol homeostasis"/>
    <property type="evidence" value="ECO:0007669"/>
    <property type="project" value="TreeGrafter"/>
</dbReference>
<keyword evidence="5" id="KW-0753">Steroid metabolism</keyword>
<dbReference type="GO" id="GO:0006699">
    <property type="term" value="P:bile acid biosynthetic process"/>
    <property type="evidence" value="ECO:0007669"/>
    <property type="project" value="TreeGrafter"/>
</dbReference>
<comment type="similarity">
    <text evidence="1">Belongs to the cytochrome P450 family.</text>
</comment>
<sequence>MSAVWNDVSCVRRDGEPPLIKGWIPFVGKALEFGRDAHKFLEEHKKKFGDVFTVQIAGKYMTFIMDPLLYPSITRHGRQLDFHEFSDKVAPDTFGYPPVLGGKFPGMHEQIHRCYKLLQGDGLSALTESMMGNLMLVFRQDHLGERPEEEGGGWRSVSMYEFCNAIMFEATFLTMFGRPASDSRHADMARLRGDFVQFDTMFPLLIAQIPIWLLGRTKAVRDKLIDYFLPHKLSSWSDTSLFIRTRSELLDQYEALKDVDKAAHHLTILWASVGNTVPATFWALYYLLSHPEDLQVVRQELQFVLRLSRVQFSRDRDVRLDRDQLEQLVYLESAINESLRLSSASINIRVAQEDFGLRLDGERSVSVPDPLQSTTEYYEYYRYYSSTHSTTGVLSEHYISYYRVLLELATDHYIVLQSTLQSTYRALQSTTEHYMSNYRVLSEQYRVLQSTTEQLQSYYRVLQSTTSYRVLQSITESLQSTTEQLQSTTEYYRAVHSSTEHYRELQSNSEQYRVLQSTT</sequence>
<evidence type="ECO:0000256" key="2">
    <source>
        <dbReference type="ARBA" id="ARBA00022617"/>
    </source>
</evidence>
<evidence type="ECO:0000313" key="7">
    <source>
        <dbReference type="Proteomes" id="UP000694565"/>
    </source>
</evidence>
<dbReference type="PANTHER" id="PTHR24304:SF0">
    <property type="entry name" value="CYTOCHROME P450 7B1"/>
    <property type="match status" value="1"/>
</dbReference>
<keyword evidence="5" id="KW-0443">Lipid metabolism</keyword>
<keyword evidence="3" id="KW-0479">Metal-binding</keyword>
<dbReference type="GO" id="GO:0020037">
    <property type="term" value="F:heme binding"/>
    <property type="evidence" value="ECO:0007669"/>
    <property type="project" value="InterPro"/>
</dbReference>
<evidence type="ECO:0000313" key="6">
    <source>
        <dbReference type="Ensembl" id="ENSCLMP00005031988.1"/>
    </source>
</evidence>
<dbReference type="InterPro" id="IPR002403">
    <property type="entry name" value="Cyt_P450_E_grp-IV"/>
</dbReference>
<dbReference type="PANTHER" id="PTHR24304">
    <property type="entry name" value="CYTOCHROME P450 FAMILY 7"/>
    <property type="match status" value="1"/>
</dbReference>
<dbReference type="Ensembl" id="ENSCLMT00005033356.1">
    <property type="protein sequence ID" value="ENSCLMP00005031988.1"/>
    <property type="gene ID" value="ENSCLMG00005015426.1"/>
</dbReference>
<evidence type="ECO:0000256" key="4">
    <source>
        <dbReference type="ARBA" id="ARBA00023004"/>
    </source>
</evidence>
<reference evidence="6" key="1">
    <citation type="submission" date="2025-08" db="UniProtKB">
        <authorList>
            <consortium name="Ensembl"/>
        </authorList>
    </citation>
    <scope>IDENTIFICATION</scope>
</reference>
<protein>
    <submittedName>
        <fullName evidence="6">Cytochrome P450, family 7, subfamily B, polypeptide 1</fullName>
    </submittedName>
</protein>
<name>A0A8C2ZT01_CYCLU</name>
<evidence type="ECO:0000256" key="1">
    <source>
        <dbReference type="ARBA" id="ARBA00010617"/>
    </source>
</evidence>